<reference evidence="2 3" key="1">
    <citation type="submission" date="2020-07" db="EMBL/GenBank/DDBJ databases">
        <title>Comparative genomics of pyrophilous fungi reveals a link between fire events and developmental genes.</title>
        <authorList>
            <consortium name="DOE Joint Genome Institute"/>
            <person name="Steindorff A.S."/>
            <person name="Carver A."/>
            <person name="Calhoun S."/>
            <person name="Stillman K."/>
            <person name="Liu H."/>
            <person name="Lipzen A."/>
            <person name="Pangilinan J."/>
            <person name="Labutti K."/>
            <person name="Bruns T.D."/>
            <person name="Grigoriev I.V."/>
        </authorList>
    </citation>
    <scope>NUCLEOTIDE SEQUENCE [LARGE SCALE GENOMIC DNA]</scope>
    <source>
        <strain evidence="2 3">CBS 144469</strain>
    </source>
</reference>
<evidence type="ECO:0000256" key="1">
    <source>
        <dbReference type="SAM" id="MobiDB-lite"/>
    </source>
</evidence>
<evidence type="ECO:0000313" key="3">
    <source>
        <dbReference type="Proteomes" id="UP000521943"/>
    </source>
</evidence>
<evidence type="ECO:0000313" key="2">
    <source>
        <dbReference type="EMBL" id="KAF6747886.1"/>
    </source>
</evidence>
<organism evidence="2 3">
    <name type="scientific">Ephemerocybe angulata</name>
    <dbReference type="NCBI Taxonomy" id="980116"/>
    <lineage>
        <taxon>Eukaryota</taxon>
        <taxon>Fungi</taxon>
        <taxon>Dikarya</taxon>
        <taxon>Basidiomycota</taxon>
        <taxon>Agaricomycotina</taxon>
        <taxon>Agaricomycetes</taxon>
        <taxon>Agaricomycetidae</taxon>
        <taxon>Agaricales</taxon>
        <taxon>Agaricineae</taxon>
        <taxon>Psathyrellaceae</taxon>
        <taxon>Ephemerocybe</taxon>
    </lineage>
</organism>
<keyword evidence="3" id="KW-1185">Reference proteome</keyword>
<protein>
    <submittedName>
        <fullName evidence="2">Uncharacterized protein</fullName>
    </submittedName>
</protein>
<comment type="caution">
    <text evidence="2">The sequence shown here is derived from an EMBL/GenBank/DDBJ whole genome shotgun (WGS) entry which is preliminary data.</text>
</comment>
<dbReference type="AlphaFoldDB" id="A0A8H6HLG6"/>
<sequence length="268" mass="30044">MKSSSQSVKAEQRMAVKAESNMASVLLLPKTPTNQHPVPTPSRPVRLSSQRGREQVQVLFGEPTGEGLAGTLDSQTSDTQVFGWDHSNVTLTDDPLVKAEDSEAEVEDREDTPMGQAYFDHENLLQLVATGQRTAEWANNHRLPGDDFVYGGPVDAGSADAPAAGVAMEFFAQEEARVEPTVTTPPQAKVVRRPATEPHRQPPRRAQTEHEVQMLHMLRQGQEDHVEFMHEMLNGVRTEVTEARAERDEERIARRRAEFEMRKMMARR</sequence>
<dbReference type="EMBL" id="JACGCI010000077">
    <property type="protein sequence ID" value="KAF6747886.1"/>
    <property type="molecule type" value="Genomic_DNA"/>
</dbReference>
<feature type="region of interest" description="Disordered" evidence="1">
    <location>
        <begin position="1"/>
        <end position="53"/>
    </location>
</feature>
<proteinExistence type="predicted"/>
<gene>
    <name evidence="2" type="ORF">DFP72DRAFT_1074972</name>
</gene>
<accession>A0A8H6HLG6</accession>
<name>A0A8H6HLG6_9AGAR</name>
<dbReference type="Proteomes" id="UP000521943">
    <property type="component" value="Unassembled WGS sequence"/>
</dbReference>